<sequence>MSYDFGFCCFGRFESGLRSNNEHIFDLHTTSFLDAVGKSAEQFSRQLEIDVPLHRAQHGCDYVGPDGVLVNCFNTERMLPNDRVGDGRANKKGKPVFYGATLEKLAIQETRPWIGQHVSVAVYQLERPRRILDLTSPAFVPVTEVLHRSFGKGQSPVESVEYERAAWSDIAGAFATPVTRGDDPRDYLATQVLTELFRSQGFEGLAFRSSLNQCDADLDKVGYNVVLFDYENLLETSSKVVEILQLDLRYKSTLA</sequence>
<keyword evidence="3" id="KW-1185">Reference proteome</keyword>
<proteinExistence type="predicted"/>
<name>A0A5B1CEE2_9BACT</name>
<feature type="domain" description="RES" evidence="1">
    <location>
        <begin position="80"/>
        <end position="239"/>
    </location>
</feature>
<dbReference type="SMART" id="SM00953">
    <property type="entry name" value="RES"/>
    <property type="match status" value="1"/>
</dbReference>
<dbReference type="AlphaFoldDB" id="A0A5B1CEE2"/>
<evidence type="ECO:0000259" key="1">
    <source>
        <dbReference type="SMART" id="SM00953"/>
    </source>
</evidence>
<reference evidence="2 3" key="1">
    <citation type="submission" date="2019-08" db="EMBL/GenBank/DDBJ databases">
        <title>Deep-cultivation of Planctomycetes and their phenomic and genomic characterization uncovers novel biology.</title>
        <authorList>
            <person name="Wiegand S."/>
            <person name="Jogler M."/>
            <person name="Boedeker C."/>
            <person name="Pinto D."/>
            <person name="Vollmers J."/>
            <person name="Rivas-Marin E."/>
            <person name="Kohn T."/>
            <person name="Peeters S.H."/>
            <person name="Heuer A."/>
            <person name="Rast P."/>
            <person name="Oberbeckmann S."/>
            <person name="Bunk B."/>
            <person name="Jeske O."/>
            <person name="Meyerdierks A."/>
            <person name="Storesund J.E."/>
            <person name="Kallscheuer N."/>
            <person name="Luecker S."/>
            <person name="Lage O.M."/>
            <person name="Pohl T."/>
            <person name="Merkel B.J."/>
            <person name="Hornburger P."/>
            <person name="Mueller R.-W."/>
            <person name="Bruemmer F."/>
            <person name="Labrenz M."/>
            <person name="Spormann A.M."/>
            <person name="Op Den Camp H."/>
            <person name="Overmann J."/>
            <person name="Amann R."/>
            <person name="Jetten M.S.M."/>
            <person name="Mascher T."/>
            <person name="Medema M.H."/>
            <person name="Devos D.P."/>
            <person name="Kaster A.-K."/>
            <person name="Ovreas L."/>
            <person name="Rohde M."/>
            <person name="Galperin M.Y."/>
            <person name="Jogler C."/>
        </authorList>
    </citation>
    <scope>NUCLEOTIDE SEQUENCE [LARGE SCALE GENOMIC DNA]</scope>
    <source>
        <strain evidence="2 3">LF1</strain>
    </source>
</reference>
<organism evidence="2 3">
    <name type="scientific">Rubripirellula obstinata</name>
    <dbReference type="NCBI Taxonomy" id="406547"/>
    <lineage>
        <taxon>Bacteria</taxon>
        <taxon>Pseudomonadati</taxon>
        <taxon>Planctomycetota</taxon>
        <taxon>Planctomycetia</taxon>
        <taxon>Pirellulales</taxon>
        <taxon>Pirellulaceae</taxon>
        <taxon>Rubripirellula</taxon>
    </lineage>
</organism>
<dbReference type="Proteomes" id="UP000322699">
    <property type="component" value="Unassembled WGS sequence"/>
</dbReference>
<protein>
    <submittedName>
        <fullName evidence="2">RES domain protein</fullName>
    </submittedName>
</protein>
<comment type="caution">
    <text evidence="2">The sequence shown here is derived from an EMBL/GenBank/DDBJ whole genome shotgun (WGS) entry which is preliminary data.</text>
</comment>
<dbReference type="InterPro" id="IPR014914">
    <property type="entry name" value="RES_dom"/>
</dbReference>
<gene>
    <name evidence="2" type="ORF">LF1_14700</name>
</gene>
<dbReference type="EMBL" id="VRLW01000001">
    <property type="protein sequence ID" value="KAA1258946.1"/>
    <property type="molecule type" value="Genomic_DNA"/>
</dbReference>
<evidence type="ECO:0000313" key="2">
    <source>
        <dbReference type="EMBL" id="KAA1258946.1"/>
    </source>
</evidence>
<accession>A0A5B1CEE2</accession>
<dbReference type="Pfam" id="PF08808">
    <property type="entry name" value="RES"/>
    <property type="match status" value="1"/>
</dbReference>
<evidence type="ECO:0000313" key="3">
    <source>
        <dbReference type="Proteomes" id="UP000322699"/>
    </source>
</evidence>